<dbReference type="RefSeq" id="WP_146169547.1">
    <property type="nucleotide sequence ID" value="NZ_BOMO01000059.1"/>
</dbReference>
<dbReference type="AlphaFoldDB" id="A0A2T0JWE2"/>
<protein>
    <submittedName>
        <fullName evidence="1">Uncharacterized protein</fullName>
    </submittedName>
</protein>
<evidence type="ECO:0000313" key="2">
    <source>
        <dbReference type="Proteomes" id="UP000239415"/>
    </source>
</evidence>
<proteinExistence type="predicted"/>
<sequence length="113" mass="12118">MAEQRFENFTFHGGQQVFGDHNTVSQTNHYGDERDAIVGQLETIRRTAPDPAAVESDVAAIEQALAHPTEENRGRIQQAIDGLTSKLGTVQTAAEAFAAVGVIAGIVAANWPF</sequence>
<dbReference type="EMBL" id="PVMZ01000030">
    <property type="protein sequence ID" value="PRX12023.1"/>
    <property type="molecule type" value="Genomic_DNA"/>
</dbReference>
<reference evidence="1 2" key="1">
    <citation type="submission" date="2018-03" db="EMBL/GenBank/DDBJ databases">
        <title>Genomic Encyclopedia of Archaeal and Bacterial Type Strains, Phase II (KMG-II): from individual species to whole genera.</title>
        <authorList>
            <person name="Goeker M."/>
        </authorList>
    </citation>
    <scope>NUCLEOTIDE SEQUENCE [LARGE SCALE GENOMIC DNA]</scope>
    <source>
        <strain evidence="1 2">DSM 43146</strain>
    </source>
</reference>
<gene>
    <name evidence="1" type="ORF">CLV67_13048</name>
</gene>
<organism evidence="1 2">
    <name type="scientific">Actinoplanes italicus</name>
    <dbReference type="NCBI Taxonomy" id="113567"/>
    <lineage>
        <taxon>Bacteria</taxon>
        <taxon>Bacillati</taxon>
        <taxon>Actinomycetota</taxon>
        <taxon>Actinomycetes</taxon>
        <taxon>Micromonosporales</taxon>
        <taxon>Micromonosporaceae</taxon>
        <taxon>Actinoplanes</taxon>
    </lineage>
</organism>
<name>A0A2T0JWE2_9ACTN</name>
<dbReference type="Proteomes" id="UP000239415">
    <property type="component" value="Unassembled WGS sequence"/>
</dbReference>
<comment type="caution">
    <text evidence="1">The sequence shown here is derived from an EMBL/GenBank/DDBJ whole genome shotgun (WGS) entry which is preliminary data.</text>
</comment>
<accession>A0A2T0JWE2</accession>
<evidence type="ECO:0000313" key="1">
    <source>
        <dbReference type="EMBL" id="PRX12023.1"/>
    </source>
</evidence>
<keyword evidence="2" id="KW-1185">Reference proteome</keyword>
<dbReference type="OrthoDB" id="3297439at2"/>